<dbReference type="InterPro" id="IPR008900">
    <property type="entry name" value="Zot_N"/>
</dbReference>
<keyword evidence="3" id="KW-1185">Reference proteome</keyword>
<evidence type="ECO:0000313" key="3">
    <source>
        <dbReference type="Proteomes" id="UP000234366"/>
    </source>
</evidence>
<accession>A0AAI8HSM2</accession>
<dbReference type="Gene3D" id="3.40.50.300">
    <property type="entry name" value="P-loop containing nucleotide triphosphate hydrolases"/>
    <property type="match status" value="1"/>
</dbReference>
<evidence type="ECO:0000313" key="2">
    <source>
        <dbReference type="EMBL" id="AUJ79460.1"/>
    </source>
</evidence>
<dbReference type="EMBL" id="CP025002">
    <property type="protein sequence ID" value="AUJ79460.1"/>
    <property type="molecule type" value="Genomic_DNA"/>
</dbReference>
<gene>
    <name evidence="2" type="ORF">CWD84_22020</name>
</gene>
<organism evidence="2 3">
    <name type="scientific">Bacillus siamensis</name>
    <dbReference type="NCBI Taxonomy" id="659243"/>
    <lineage>
        <taxon>Bacteria</taxon>
        <taxon>Bacillati</taxon>
        <taxon>Bacillota</taxon>
        <taxon>Bacilli</taxon>
        <taxon>Bacillales</taxon>
        <taxon>Bacillaceae</taxon>
        <taxon>Bacillus</taxon>
        <taxon>Bacillus amyloliquefaciens group</taxon>
    </lineage>
</organism>
<sequence>MNVMAFTGFLGSGKTAGASVFAKAYQQRSGCTLYSNYGLQGAKMFSKLDDFKDIARQPSSILVLDEAHMDFDARSFSSNHVKFFTQVSYYLRKMRCTLILTTPNFGDIDSRIRGITNILVQVTKRNGYFYYDMFDLQSDRFLKTMRFRVENLEYYGEQIFDTTKMVTPIEIPDKKGDFKDFLDELKLISENYSVSAARQSPLAVGV</sequence>
<dbReference type="InterPro" id="IPR027417">
    <property type="entry name" value="P-loop_NTPase"/>
</dbReference>
<dbReference type="Pfam" id="PF05707">
    <property type="entry name" value="Zot"/>
    <property type="match status" value="1"/>
</dbReference>
<geneLocation type="plasmid" evidence="3">
    <name>pscsio05746</name>
</geneLocation>
<dbReference type="Proteomes" id="UP000234366">
    <property type="component" value="Plasmid pSCSIO05746"/>
</dbReference>
<keyword evidence="2" id="KW-0614">Plasmid</keyword>
<protein>
    <recommendedName>
        <fullName evidence="1">Zona occludens toxin N-terminal domain-containing protein</fullName>
    </recommendedName>
</protein>
<proteinExistence type="predicted"/>
<dbReference type="AlphaFoldDB" id="A0AAI8HSM2"/>
<dbReference type="KEGG" id="bsia:CWD84_22020"/>
<dbReference type="SUPFAM" id="SSF52540">
    <property type="entry name" value="P-loop containing nucleoside triphosphate hydrolases"/>
    <property type="match status" value="1"/>
</dbReference>
<name>A0AAI8HSM2_9BACI</name>
<feature type="domain" description="Zona occludens toxin N-terminal" evidence="1">
    <location>
        <begin position="58"/>
        <end position="151"/>
    </location>
</feature>
<evidence type="ECO:0000259" key="1">
    <source>
        <dbReference type="Pfam" id="PF05707"/>
    </source>
</evidence>
<reference evidence="2 3" key="1">
    <citation type="submission" date="2017-11" db="EMBL/GenBank/DDBJ databases">
        <title>Genome sequence and genome mining of multiple bioactive secondary metabolites from a deep sea-derived Bacillus siamensis SCSIO 05746.</title>
        <authorList>
            <person name="Pan H.-Q."/>
            <person name="Ju J.-H."/>
        </authorList>
    </citation>
    <scope>NUCLEOTIDE SEQUENCE [LARGE SCALE GENOMIC DNA]</scope>
    <source>
        <strain evidence="2 3">SCSIO 05746</strain>
        <plasmid evidence="3">pscsio05746</plasmid>
    </source>
</reference>